<comment type="caution">
    <text evidence="1">The sequence shown here is derived from an EMBL/GenBank/DDBJ whole genome shotgun (WGS) entry which is preliminary data.</text>
</comment>
<dbReference type="AlphaFoldDB" id="A0A0F8XRJ5"/>
<evidence type="ECO:0000313" key="1">
    <source>
        <dbReference type="EMBL" id="KKK63825.1"/>
    </source>
</evidence>
<sequence>MDGTIKEIVTYIDNLITVAQVNIKILTKVIKQEENKEASDKLSNRIMMCVNKSHLDILEKVSAKIVEITAKNPEE</sequence>
<proteinExistence type="predicted"/>
<organism evidence="1">
    <name type="scientific">marine sediment metagenome</name>
    <dbReference type="NCBI Taxonomy" id="412755"/>
    <lineage>
        <taxon>unclassified sequences</taxon>
        <taxon>metagenomes</taxon>
        <taxon>ecological metagenomes</taxon>
    </lineage>
</organism>
<name>A0A0F8XRJ5_9ZZZZ</name>
<protein>
    <submittedName>
        <fullName evidence="1">Uncharacterized protein</fullName>
    </submittedName>
</protein>
<gene>
    <name evidence="1" type="ORF">LCGC14_2990370</name>
</gene>
<accession>A0A0F8XRJ5</accession>
<reference evidence="1" key="1">
    <citation type="journal article" date="2015" name="Nature">
        <title>Complex archaea that bridge the gap between prokaryotes and eukaryotes.</title>
        <authorList>
            <person name="Spang A."/>
            <person name="Saw J.H."/>
            <person name="Jorgensen S.L."/>
            <person name="Zaremba-Niedzwiedzka K."/>
            <person name="Martijn J."/>
            <person name="Lind A.E."/>
            <person name="van Eijk R."/>
            <person name="Schleper C."/>
            <person name="Guy L."/>
            <person name="Ettema T.J."/>
        </authorList>
    </citation>
    <scope>NUCLEOTIDE SEQUENCE</scope>
</reference>
<dbReference type="EMBL" id="LAZR01061314">
    <property type="protein sequence ID" value="KKK63825.1"/>
    <property type="molecule type" value="Genomic_DNA"/>
</dbReference>